<dbReference type="GO" id="GO:0000166">
    <property type="term" value="F:nucleotide binding"/>
    <property type="evidence" value="ECO:0007669"/>
    <property type="project" value="InterPro"/>
</dbReference>
<dbReference type="Gene3D" id="3.40.50.720">
    <property type="entry name" value="NAD(P)-binding Rossmann-like Domain"/>
    <property type="match status" value="1"/>
</dbReference>
<evidence type="ECO:0000259" key="4">
    <source>
        <dbReference type="Pfam" id="PF02894"/>
    </source>
</evidence>
<gene>
    <name evidence="5" type="ORF">SAMN03080599_03021</name>
</gene>
<dbReference type="InterPro" id="IPR036291">
    <property type="entry name" value="NAD(P)-bd_dom_sf"/>
</dbReference>
<dbReference type="RefSeq" id="WP_092592931.1">
    <property type="nucleotide sequence ID" value="NZ_FMWL01000023.1"/>
</dbReference>
<protein>
    <submittedName>
        <fullName evidence="5">Predicted dehydrogenase</fullName>
    </submittedName>
</protein>
<proteinExistence type="inferred from homology"/>
<dbReference type="PANTHER" id="PTHR42840:SF3">
    <property type="entry name" value="BINDING ROSSMANN FOLD OXIDOREDUCTASE, PUTATIVE (AFU_ORTHOLOGUE AFUA_2G10240)-RELATED"/>
    <property type="match status" value="1"/>
</dbReference>
<evidence type="ECO:0000259" key="3">
    <source>
        <dbReference type="Pfam" id="PF01408"/>
    </source>
</evidence>
<dbReference type="InterPro" id="IPR000683">
    <property type="entry name" value="Gfo/Idh/MocA-like_OxRdtase_N"/>
</dbReference>
<dbReference type="InterPro" id="IPR004104">
    <property type="entry name" value="Gfo/Idh/MocA-like_OxRdtase_C"/>
</dbReference>
<dbReference type="PANTHER" id="PTHR42840">
    <property type="entry name" value="NAD(P)-BINDING ROSSMANN-FOLD SUPERFAMILY PROTEIN-RELATED"/>
    <property type="match status" value="1"/>
</dbReference>
<evidence type="ECO:0000313" key="6">
    <source>
        <dbReference type="Proteomes" id="UP000199208"/>
    </source>
</evidence>
<dbReference type="Gene3D" id="3.30.360.10">
    <property type="entry name" value="Dihydrodipicolinate Reductase, domain 2"/>
    <property type="match status" value="1"/>
</dbReference>
<dbReference type="Pfam" id="PF02894">
    <property type="entry name" value="GFO_IDH_MocA_C"/>
    <property type="match status" value="1"/>
</dbReference>
<feature type="domain" description="Gfo/Idh/MocA-like oxidoreductase N-terminal" evidence="3">
    <location>
        <begin position="7"/>
        <end position="106"/>
    </location>
</feature>
<accession>A0A1G5S6E2</accession>
<evidence type="ECO:0000256" key="2">
    <source>
        <dbReference type="ARBA" id="ARBA00023002"/>
    </source>
</evidence>
<organism evidence="5 6">
    <name type="scientific">Acidaminobacter hydrogenoformans DSM 2784</name>
    <dbReference type="NCBI Taxonomy" id="1120920"/>
    <lineage>
        <taxon>Bacteria</taxon>
        <taxon>Bacillati</taxon>
        <taxon>Bacillota</taxon>
        <taxon>Clostridia</taxon>
        <taxon>Peptostreptococcales</taxon>
        <taxon>Acidaminobacteraceae</taxon>
        <taxon>Acidaminobacter</taxon>
    </lineage>
</organism>
<feature type="domain" description="Gfo/Idh/MocA-like oxidoreductase C-terminal" evidence="4">
    <location>
        <begin position="191"/>
        <end position="392"/>
    </location>
</feature>
<keyword evidence="2" id="KW-0560">Oxidoreductase</keyword>
<dbReference type="SUPFAM" id="SSF55347">
    <property type="entry name" value="Glyceraldehyde-3-phosphate dehydrogenase-like, C-terminal domain"/>
    <property type="match status" value="1"/>
</dbReference>
<dbReference type="EMBL" id="FMWL01000023">
    <property type="protein sequence ID" value="SCZ81778.1"/>
    <property type="molecule type" value="Genomic_DNA"/>
</dbReference>
<keyword evidence="6" id="KW-1185">Reference proteome</keyword>
<evidence type="ECO:0000313" key="5">
    <source>
        <dbReference type="EMBL" id="SCZ81778.1"/>
    </source>
</evidence>
<dbReference type="OrthoDB" id="9815825at2"/>
<dbReference type="Pfam" id="PF01408">
    <property type="entry name" value="GFO_IDH_MocA"/>
    <property type="match status" value="1"/>
</dbReference>
<dbReference type="AlphaFoldDB" id="A0A1G5S6E2"/>
<dbReference type="GO" id="GO:0016491">
    <property type="term" value="F:oxidoreductase activity"/>
    <property type="evidence" value="ECO:0007669"/>
    <property type="project" value="UniProtKB-KW"/>
</dbReference>
<name>A0A1G5S6E2_9FIRM</name>
<reference evidence="5 6" key="1">
    <citation type="submission" date="2016-10" db="EMBL/GenBank/DDBJ databases">
        <authorList>
            <person name="de Groot N.N."/>
        </authorList>
    </citation>
    <scope>NUCLEOTIDE SEQUENCE [LARGE SCALE GENOMIC DNA]</scope>
    <source>
        <strain evidence="5 6">DSM 2784</strain>
    </source>
</reference>
<evidence type="ECO:0000256" key="1">
    <source>
        <dbReference type="ARBA" id="ARBA00010928"/>
    </source>
</evidence>
<comment type="similarity">
    <text evidence="1">Belongs to the Gfo/Idh/MocA family.</text>
</comment>
<sequence length="392" mass="43577">MAKKEVTIALIGGGYGAVLHLNGYRKIHGVDVRLKTLVDVDLEKATALKEKYGIEQVISDYREAINDPEIDIIDIVTPPALHPKMVYDAMNAGKHVICEKPFTGYFGEAGDPALIGKNVSKRKMFEAVCRELDKAREIVEASGKYFMYAENFVYAPNIRKAAEFITTKGSRILFMKGEASLKGSSSPVAGQWDKTGGGPLMRNAIHPLTGMLWLKKTEAASKGEDMRVVSVTADAGYVVPRLTEEERRHLSANPMDVEDSITVTLTFSDGTKALVIGTDTYLGGTKTYIDVYANDATFNCNVAPTDYFQTYFLDEEKIEEIYLAEMIPNKLGWNRSFVSDEVLRGYTDELQDFIECVAFDRKPVSDYELAAECVKLVYAAYLSAEEGRRIDL</sequence>
<dbReference type="Proteomes" id="UP000199208">
    <property type="component" value="Unassembled WGS sequence"/>
</dbReference>
<dbReference type="SUPFAM" id="SSF51735">
    <property type="entry name" value="NAD(P)-binding Rossmann-fold domains"/>
    <property type="match status" value="1"/>
</dbReference>
<dbReference type="STRING" id="1120920.SAMN03080599_03021"/>